<keyword evidence="2" id="KW-1185">Reference proteome</keyword>
<gene>
    <name evidence="1" type="ORF">M378DRAFT_162113</name>
</gene>
<dbReference type="AlphaFoldDB" id="A0A0C2X9M6"/>
<organism evidence="1 2">
    <name type="scientific">Amanita muscaria (strain Koide BX008)</name>
    <dbReference type="NCBI Taxonomy" id="946122"/>
    <lineage>
        <taxon>Eukaryota</taxon>
        <taxon>Fungi</taxon>
        <taxon>Dikarya</taxon>
        <taxon>Basidiomycota</taxon>
        <taxon>Agaricomycotina</taxon>
        <taxon>Agaricomycetes</taxon>
        <taxon>Agaricomycetidae</taxon>
        <taxon>Agaricales</taxon>
        <taxon>Pluteineae</taxon>
        <taxon>Amanitaceae</taxon>
        <taxon>Amanita</taxon>
    </lineage>
</organism>
<sequence>MTFAPQDALPESERDIMDQCGCMIDGLEHQDIPQRPSSRLASSILHQTITSRTKTRTKPRVGRI</sequence>
<dbReference type="HOGENOM" id="CLU_2867188_0_0_1"/>
<evidence type="ECO:0000313" key="2">
    <source>
        <dbReference type="Proteomes" id="UP000054549"/>
    </source>
</evidence>
<dbReference type="InParanoid" id="A0A0C2X9M6"/>
<proteinExistence type="predicted"/>
<dbReference type="EMBL" id="KN818242">
    <property type="protein sequence ID" value="KIL65488.1"/>
    <property type="molecule type" value="Genomic_DNA"/>
</dbReference>
<protein>
    <submittedName>
        <fullName evidence="1">Uncharacterized protein</fullName>
    </submittedName>
</protein>
<name>A0A0C2X9M6_AMAMK</name>
<reference evidence="1 2" key="1">
    <citation type="submission" date="2014-04" db="EMBL/GenBank/DDBJ databases">
        <title>Evolutionary Origins and Diversification of the Mycorrhizal Mutualists.</title>
        <authorList>
            <consortium name="DOE Joint Genome Institute"/>
            <consortium name="Mycorrhizal Genomics Consortium"/>
            <person name="Kohler A."/>
            <person name="Kuo A."/>
            <person name="Nagy L.G."/>
            <person name="Floudas D."/>
            <person name="Copeland A."/>
            <person name="Barry K.W."/>
            <person name="Cichocki N."/>
            <person name="Veneault-Fourrey C."/>
            <person name="LaButti K."/>
            <person name="Lindquist E.A."/>
            <person name="Lipzen A."/>
            <person name="Lundell T."/>
            <person name="Morin E."/>
            <person name="Murat C."/>
            <person name="Riley R."/>
            <person name="Ohm R."/>
            <person name="Sun H."/>
            <person name="Tunlid A."/>
            <person name="Henrissat B."/>
            <person name="Grigoriev I.V."/>
            <person name="Hibbett D.S."/>
            <person name="Martin F."/>
        </authorList>
    </citation>
    <scope>NUCLEOTIDE SEQUENCE [LARGE SCALE GENOMIC DNA]</scope>
    <source>
        <strain evidence="1 2">Koide BX008</strain>
    </source>
</reference>
<accession>A0A0C2X9M6</accession>
<evidence type="ECO:0000313" key="1">
    <source>
        <dbReference type="EMBL" id="KIL65488.1"/>
    </source>
</evidence>
<dbReference type="Proteomes" id="UP000054549">
    <property type="component" value="Unassembled WGS sequence"/>
</dbReference>